<accession>A0A1V4A6N2</accession>
<dbReference type="AlphaFoldDB" id="A0A1V4A6N2"/>
<sequence>MGDTDSQAVDSKYDESPLQPPSDEESDSSDSDDVDIPDEVEDLSADVPNVGVMWESPPSWNLDPSGGDSSGSGDQSDDIPDARRFKVDAVDVRAAEETMLSESRTAVSGYTQLQQKVATEKGTVFGQGLKYWDAPGEGYSYGVPAPDPELMGSMFAGDDFAAVINPIQEQVLSEIGGLLETTGEFIAMINAAGQAYSQADRDSKFPEPPADI</sequence>
<comment type="caution">
    <text evidence="2">The sequence shown here is derived from an EMBL/GenBank/DDBJ whole genome shotgun (WGS) entry which is preliminary data.</text>
</comment>
<protein>
    <submittedName>
        <fullName evidence="2">Uncharacterized protein</fullName>
    </submittedName>
</protein>
<gene>
    <name evidence="2" type="ORF">B1H18_20045</name>
</gene>
<evidence type="ECO:0000256" key="1">
    <source>
        <dbReference type="SAM" id="MobiDB-lite"/>
    </source>
</evidence>
<evidence type="ECO:0000313" key="2">
    <source>
        <dbReference type="EMBL" id="OON77027.1"/>
    </source>
</evidence>
<feature type="compositionally biased region" description="Low complexity" evidence="1">
    <location>
        <begin position="63"/>
        <end position="74"/>
    </location>
</feature>
<reference evidence="2 3" key="1">
    <citation type="submission" date="2017-02" db="EMBL/GenBank/DDBJ databases">
        <title>Draft Genome Sequence of Streptomyces tsukubaensis F601, a Producer of the immunosuppressant tacrolimus FK506.</title>
        <authorList>
            <person name="Zong G."/>
            <person name="Zhong C."/>
            <person name="Fu J."/>
            <person name="Qin R."/>
            <person name="Cao G."/>
        </authorList>
    </citation>
    <scope>NUCLEOTIDE SEQUENCE [LARGE SCALE GENOMIC DNA]</scope>
    <source>
        <strain evidence="2 3">F601</strain>
    </source>
</reference>
<dbReference type="RefSeq" id="WP_077969549.1">
    <property type="nucleotide sequence ID" value="NZ_CP045178.1"/>
</dbReference>
<dbReference type="OrthoDB" id="4175671at2"/>
<organism evidence="2 3">
    <name type="scientific">Streptomyces tsukubensis</name>
    <dbReference type="NCBI Taxonomy" id="83656"/>
    <lineage>
        <taxon>Bacteria</taxon>
        <taxon>Bacillati</taxon>
        <taxon>Actinomycetota</taxon>
        <taxon>Actinomycetes</taxon>
        <taxon>Kitasatosporales</taxon>
        <taxon>Streptomycetaceae</taxon>
        <taxon>Streptomyces</taxon>
    </lineage>
</organism>
<keyword evidence="3" id="KW-1185">Reference proteome</keyword>
<dbReference type="EMBL" id="MVFC01000016">
    <property type="protein sequence ID" value="OON77027.1"/>
    <property type="molecule type" value="Genomic_DNA"/>
</dbReference>
<feature type="region of interest" description="Disordered" evidence="1">
    <location>
        <begin position="1"/>
        <end position="84"/>
    </location>
</feature>
<feature type="compositionally biased region" description="Acidic residues" evidence="1">
    <location>
        <begin position="22"/>
        <end position="44"/>
    </location>
</feature>
<evidence type="ECO:0000313" key="3">
    <source>
        <dbReference type="Proteomes" id="UP000190539"/>
    </source>
</evidence>
<dbReference type="Proteomes" id="UP000190539">
    <property type="component" value="Unassembled WGS sequence"/>
</dbReference>
<proteinExistence type="predicted"/>
<name>A0A1V4A6N2_9ACTN</name>